<protein>
    <recommendedName>
        <fullName evidence="2">C2H2-type domain-containing protein</fullName>
    </recommendedName>
</protein>
<dbReference type="Proteomes" id="UP000011096">
    <property type="component" value="Unassembled WGS sequence"/>
</dbReference>
<evidence type="ECO:0000313" key="3">
    <source>
        <dbReference type="EMBL" id="KAF4480220.1"/>
    </source>
</evidence>
<comment type="caution">
    <text evidence="3">The sequence shown here is derived from an EMBL/GenBank/DDBJ whole genome shotgun (WGS) entry which is preliminary data.</text>
</comment>
<dbReference type="GeneID" id="43612801"/>
<dbReference type="InterPro" id="IPR058925">
    <property type="entry name" value="zf-C2H2_AcuF"/>
</dbReference>
<dbReference type="PROSITE" id="PS00028">
    <property type="entry name" value="ZINC_FINGER_C2H2_1"/>
    <property type="match status" value="1"/>
</dbReference>
<dbReference type="PANTHER" id="PTHR35391">
    <property type="entry name" value="C2H2-TYPE DOMAIN-CONTAINING PROTEIN-RELATED"/>
    <property type="match status" value="1"/>
</dbReference>
<dbReference type="PANTHER" id="PTHR35391:SF7">
    <property type="entry name" value="C2H2-TYPE DOMAIN-CONTAINING PROTEIN"/>
    <property type="match status" value="1"/>
</dbReference>
<reference evidence="3 4" key="1">
    <citation type="submission" date="2012-08" db="EMBL/GenBank/DDBJ databases">
        <authorList>
            <person name="Gan P.H.P."/>
            <person name="Ikeda K."/>
            <person name="Irieda H."/>
            <person name="Narusaka M."/>
            <person name="O'Connell R.J."/>
            <person name="Narusaka Y."/>
            <person name="Takano Y."/>
            <person name="Kubo Y."/>
            <person name="Shirasu K."/>
        </authorList>
    </citation>
    <scope>NUCLEOTIDE SEQUENCE [LARGE SCALE GENOMIC DNA]</scope>
    <source>
        <strain evidence="3 4">Nara gc5</strain>
    </source>
</reference>
<dbReference type="AlphaFoldDB" id="A0A7J6IUD6"/>
<dbReference type="RefSeq" id="XP_066008075.1">
    <property type="nucleotide sequence ID" value="XM_066152494.1"/>
</dbReference>
<feature type="region of interest" description="Disordered" evidence="1">
    <location>
        <begin position="620"/>
        <end position="653"/>
    </location>
</feature>
<organism evidence="3 4">
    <name type="scientific">Colletotrichum fructicola (strain Nara gc5)</name>
    <name type="common">Anthracnose fungus</name>
    <name type="synonym">Colletotrichum gloeosporioides (strain Nara gc5)</name>
    <dbReference type="NCBI Taxonomy" id="1213859"/>
    <lineage>
        <taxon>Eukaryota</taxon>
        <taxon>Fungi</taxon>
        <taxon>Dikarya</taxon>
        <taxon>Ascomycota</taxon>
        <taxon>Pezizomycotina</taxon>
        <taxon>Sordariomycetes</taxon>
        <taxon>Hypocreomycetidae</taxon>
        <taxon>Glomerellales</taxon>
        <taxon>Glomerellaceae</taxon>
        <taxon>Colletotrichum</taxon>
        <taxon>Colletotrichum gloeosporioides species complex</taxon>
    </lineage>
</organism>
<keyword evidence="4" id="KW-1185">Reference proteome</keyword>
<reference evidence="3 4" key="2">
    <citation type="submission" date="2020-04" db="EMBL/GenBank/DDBJ databases">
        <title>Genome sequencing and assembly of multiple isolates from the Colletotrichum gloeosporioides species complex.</title>
        <authorList>
            <person name="Gan P."/>
            <person name="Shirasu K."/>
        </authorList>
    </citation>
    <scope>NUCLEOTIDE SEQUENCE [LARGE SCALE GENOMIC DNA]</scope>
    <source>
        <strain evidence="3 4">Nara gc5</strain>
    </source>
</reference>
<dbReference type="InterPro" id="IPR013087">
    <property type="entry name" value="Znf_C2H2_type"/>
</dbReference>
<feature type="domain" description="C2H2-type" evidence="2">
    <location>
        <begin position="251"/>
        <end position="272"/>
    </location>
</feature>
<dbReference type="Pfam" id="PF22893">
    <property type="entry name" value="ULD_2"/>
    <property type="match status" value="1"/>
</dbReference>
<evidence type="ECO:0000256" key="1">
    <source>
        <dbReference type="SAM" id="MobiDB-lite"/>
    </source>
</evidence>
<sequence>MSNMSGEQPCPVATSSETLPGPSISDLALGCDSLLASLLEIVPLSPYQSLETAVADELGRYKIWAANIGALRDAKSASSLDSRLEISGHLKQNVVSDLERLRNAVQRDVKPNRTTASPLSKNELKKFTAKIVNGKRIDGTQIEETFTEDSIYTEATSFATTALGDDGLGRSIPSLTTMWLDGVRLDYDKHIECPYCRTIQIIADRSDWKRHVYRDLQAYGCTFEGCSSEPFQTSHEWFKHELNYHRRQWKCNQCSTKCHSTLALKNHFTSQHSKTVSAGQIEIMLKACEKAITHFDNTSCPLCNDWKAVSTPVNNSSKFRSHLAKHLQELAREALPLAIDGLEIREEMSDNESVSTDDSDSTYDTPADLAYMVPYGKFIKNERRWRCLMEGRSGLCQTKFSRLMEFRGHAGVAHPELKLARVVWRTVCPACASITTATKCNNCLNPPETEEWLYANSGDVENPIDAEEHRVRRTTFKRKVEDETKRKVWGRGLKSHIPRRREEEAVPVIKFTDILDRKFHFPLNMCLNYETMTDMVKAAFIYEDLGPVVVGGHFQLLDAEDKAINPELWEGIIEPGSLVGMRLIDTGIHKNTEALDLIYLRGPLVYPVIPLRAELSIRPVDSSGDKTNTRPPPPVGGYKHLKSDARARKQFIR</sequence>
<gene>
    <name evidence="3" type="ORF">CGGC5_v011190</name>
</gene>
<dbReference type="EMBL" id="ANPB02000006">
    <property type="protein sequence ID" value="KAF4480220.1"/>
    <property type="molecule type" value="Genomic_DNA"/>
</dbReference>
<dbReference type="InterPro" id="IPR054464">
    <property type="entry name" value="ULD_fung"/>
</dbReference>
<accession>A0A7J6IUD6</accession>
<dbReference type="OrthoDB" id="4851328at2759"/>
<dbReference type="InParanoid" id="A0A7J6IUD6"/>
<dbReference type="SMART" id="SM00355">
    <property type="entry name" value="ZnF_C2H2"/>
    <property type="match status" value="3"/>
</dbReference>
<name>A0A7J6IUD6_COLFN</name>
<evidence type="ECO:0000313" key="4">
    <source>
        <dbReference type="Proteomes" id="UP000011096"/>
    </source>
</evidence>
<dbReference type="Pfam" id="PF26082">
    <property type="entry name" value="zf-C2H2_AcuF"/>
    <property type="match status" value="1"/>
</dbReference>
<proteinExistence type="predicted"/>
<evidence type="ECO:0000259" key="2">
    <source>
        <dbReference type="PROSITE" id="PS00028"/>
    </source>
</evidence>